<dbReference type="EMBL" id="BMHQ01000011">
    <property type="protein sequence ID" value="GGE25236.1"/>
    <property type="molecule type" value="Genomic_DNA"/>
</dbReference>
<proteinExistence type="inferred from homology"/>
<evidence type="ECO:0000256" key="5">
    <source>
        <dbReference type="ARBA" id="ARBA00010185"/>
    </source>
</evidence>
<keyword evidence="10 18" id="KW-0808">Transferase</keyword>
<evidence type="ECO:0000256" key="7">
    <source>
        <dbReference type="ARBA" id="ARBA00019373"/>
    </source>
</evidence>
<keyword evidence="17" id="KW-1208">Phospholipid metabolism</keyword>
<comment type="pathway">
    <text evidence="4">Lipid metabolism.</text>
</comment>
<dbReference type="Pfam" id="PF01148">
    <property type="entry name" value="CTP_transf_1"/>
    <property type="match status" value="1"/>
</dbReference>
<evidence type="ECO:0000256" key="6">
    <source>
        <dbReference type="ARBA" id="ARBA00012487"/>
    </source>
</evidence>
<dbReference type="PANTHER" id="PTHR46382:SF1">
    <property type="entry name" value="PHOSPHATIDATE CYTIDYLYLTRANSFERASE"/>
    <property type="match status" value="1"/>
</dbReference>
<dbReference type="Proteomes" id="UP000625210">
    <property type="component" value="Unassembled WGS sequence"/>
</dbReference>
<evidence type="ECO:0000313" key="20">
    <source>
        <dbReference type="EMBL" id="GGE25236.1"/>
    </source>
</evidence>
<keyword evidence="11 18" id="KW-0812">Transmembrane</keyword>
<feature type="transmembrane region" description="Helical" evidence="19">
    <location>
        <begin position="55"/>
        <end position="80"/>
    </location>
</feature>
<evidence type="ECO:0000256" key="10">
    <source>
        <dbReference type="ARBA" id="ARBA00022679"/>
    </source>
</evidence>
<dbReference type="UniPathway" id="UPA00557">
    <property type="reaction ID" value="UER00614"/>
</dbReference>
<comment type="pathway">
    <text evidence="3 18">Phospholipid metabolism; CDP-diacylglycerol biosynthesis; CDP-diacylglycerol from sn-glycerol 3-phosphate: step 3/3.</text>
</comment>
<dbReference type="RefSeq" id="WP_188648637.1">
    <property type="nucleotide sequence ID" value="NZ_BMHQ01000011.1"/>
</dbReference>
<organism evidence="20 21">
    <name type="scientific">Marinithermofilum abyssi</name>
    <dbReference type="NCBI Taxonomy" id="1571185"/>
    <lineage>
        <taxon>Bacteria</taxon>
        <taxon>Bacillati</taxon>
        <taxon>Bacillota</taxon>
        <taxon>Bacilli</taxon>
        <taxon>Bacillales</taxon>
        <taxon>Thermoactinomycetaceae</taxon>
        <taxon>Marinithermofilum</taxon>
    </lineage>
</organism>
<evidence type="ECO:0000256" key="8">
    <source>
        <dbReference type="ARBA" id="ARBA00022475"/>
    </source>
</evidence>
<keyword evidence="21" id="KW-1185">Reference proteome</keyword>
<protein>
    <recommendedName>
        <fullName evidence="7 18">Phosphatidate cytidylyltransferase</fullName>
        <ecNumber evidence="6 18">2.7.7.41</ecNumber>
    </recommendedName>
</protein>
<evidence type="ECO:0000256" key="17">
    <source>
        <dbReference type="ARBA" id="ARBA00023264"/>
    </source>
</evidence>
<dbReference type="GO" id="GO:0016024">
    <property type="term" value="P:CDP-diacylglycerol biosynthetic process"/>
    <property type="evidence" value="ECO:0007669"/>
    <property type="project" value="UniProtKB-UniPathway"/>
</dbReference>
<comment type="similarity">
    <text evidence="5 18">Belongs to the CDS family.</text>
</comment>
<evidence type="ECO:0000256" key="3">
    <source>
        <dbReference type="ARBA" id="ARBA00005119"/>
    </source>
</evidence>
<name>A0A8J2YEK2_9BACL</name>
<evidence type="ECO:0000256" key="13">
    <source>
        <dbReference type="ARBA" id="ARBA00022989"/>
    </source>
</evidence>
<comment type="subcellular location">
    <subcellularLocation>
        <location evidence="2">Cell membrane</location>
        <topology evidence="2">Multi-pass membrane protein</topology>
    </subcellularLocation>
</comment>
<evidence type="ECO:0000313" key="21">
    <source>
        <dbReference type="Proteomes" id="UP000625210"/>
    </source>
</evidence>
<feature type="transmembrane region" description="Helical" evidence="19">
    <location>
        <begin position="178"/>
        <end position="197"/>
    </location>
</feature>
<evidence type="ECO:0000256" key="14">
    <source>
        <dbReference type="ARBA" id="ARBA00023098"/>
    </source>
</evidence>
<keyword evidence="8" id="KW-1003">Cell membrane</keyword>
<dbReference type="PROSITE" id="PS01315">
    <property type="entry name" value="CDS"/>
    <property type="match status" value="1"/>
</dbReference>
<evidence type="ECO:0000256" key="9">
    <source>
        <dbReference type="ARBA" id="ARBA00022516"/>
    </source>
</evidence>
<keyword evidence="16" id="KW-0594">Phospholipid biosynthesis</keyword>
<sequence length="266" mass="29478">MRKRVATGVLGGIGFLTLLWLGGWWYAGLIILLATAAYAEFCRMKAVRLNTPQTLIGLMLVWLLLGSGLAAHELVAPVWLLHDPENLLFGMILFLLWVVISRNQFQINEMAYLFFGSIYIGYGFSYMLQTRLVTEGMAWSLWVLAVTWANDTGAYFIGRKWGKRKLWPAVSPNKTREGSLGGLLLSLVVSWGLLAFFPQLGEWWTVTGLALLIGVAGQLGDLVESAIKRTTGVKDSGSLLPGHGGILDRFDSLLFVFPILHIIHLV</sequence>
<evidence type="ECO:0000256" key="12">
    <source>
        <dbReference type="ARBA" id="ARBA00022695"/>
    </source>
</evidence>
<keyword evidence="14" id="KW-0443">Lipid metabolism</keyword>
<evidence type="ECO:0000256" key="18">
    <source>
        <dbReference type="RuleBase" id="RU003938"/>
    </source>
</evidence>
<accession>A0A8J2YEK2</accession>
<evidence type="ECO:0000256" key="2">
    <source>
        <dbReference type="ARBA" id="ARBA00004651"/>
    </source>
</evidence>
<gene>
    <name evidence="20" type="primary">cdsA</name>
    <name evidence="20" type="ORF">GCM10011571_29270</name>
</gene>
<evidence type="ECO:0000256" key="19">
    <source>
        <dbReference type="SAM" id="Phobius"/>
    </source>
</evidence>
<dbReference type="EC" id="2.7.7.41" evidence="6 18"/>
<dbReference type="AlphaFoldDB" id="A0A8J2YEK2"/>
<dbReference type="InterPro" id="IPR000374">
    <property type="entry name" value="PC_trans"/>
</dbReference>
<keyword evidence="12 18" id="KW-0548">Nucleotidyltransferase</keyword>
<keyword evidence="9" id="KW-0444">Lipid biosynthesis</keyword>
<feature type="transmembrane region" description="Helical" evidence="19">
    <location>
        <begin position="12"/>
        <end position="34"/>
    </location>
</feature>
<feature type="transmembrane region" description="Helical" evidence="19">
    <location>
        <begin position="110"/>
        <end position="127"/>
    </location>
</feature>
<comment type="catalytic activity">
    <reaction evidence="1 18">
        <text>a 1,2-diacyl-sn-glycero-3-phosphate + CTP + H(+) = a CDP-1,2-diacyl-sn-glycerol + diphosphate</text>
        <dbReference type="Rhea" id="RHEA:16229"/>
        <dbReference type="ChEBI" id="CHEBI:15378"/>
        <dbReference type="ChEBI" id="CHEBI:33019"/>
        <dbReference type="ChEBI" id="CHEBI:37563"/>
        <dbReference type="ChEBI" id="CHEBI:58332"/>
        <dbReference type="ChEBI" id="CHEBI:58608"/>
        <dbReference type="EC" id="2.7.7.41"/>
    </reaction>
</comment>
<evidence type="ECO:0000256" key="16">
    <source>
        <dbReference type="ARBA" id="ARBA00023209"/>
    </source>
</evidence>
<evidence type="ECO:0000256" key="1">
    <source>
        <dbReference type="ARBA" id="ARBA00001698"/>
    </source>
</evidence>
<feature type="transmembrane region" description="Helical" evidence="19">
    <location>
        <begin position="86"/>
        <end position="103"/>
    </location>
</feature>
<comment type="caution">
    <text evidence="20">The sequence shown here is derived from an EMBL/GenBank/DDBJ whole genome shotgun (WGS) entry which is preliminary data.</text>
</comment>
<reference evidence="20" key="1">
    <citation type="journal article" date="2014" name="Int. J. Syst. Evol. Microbiol.">
        <title>Complete genome sequence of Corynebacterium casei LMG S-19264T (=DSM 44701T), isolated from a smear-ripened cheese.</title>
        <authorList>
            <consortium name="US DOE Joint Genome Institute (JGI-PGF)"/>
            <person name="Walter F."/>
            <person name="Albersmeier A."/>
            <person name="Kalinowski J."/>
            <person name="Ruckert C."/>
        </authorList>
    </citation>
    <scope>NUCLEOTIDE SEQUENCE</scope>
    <source>
        <strain evidence="20">CGMCC 1.15179</strain>
    </source>
</reference>
<evidence type="ECO:0000256" key="15">
    <source>
        <dbReference type="ARBA" id="ARBA00023136"/>
    </source>
</evidence>
<evidence type="ECO:0000256" key="4">
    <source>
        <dbReference type="ARBA" id="ARBA00005189"/>
    </source>
</evidence>
<keyword evidence="15 19" id="KW-0472">Membrane</keyword>
<feature type="transmembrane region" description="Helical" evidence="19">
    <location>
        <begin position="203"/>
        <end position="223"/>
    </location>
</feature>
<reference evidence="20" key="2">
    <citation type="submission" date="2020-09" db="EMBL/GenBank/DDBJ databases">
        <authorList>
            <person name="Sun Q."/>
            <person name="Zhou Y."/>
        </authorList>
    </citation>
    <scope>NUCLEOTIDE SEQUENCE</scope>
    <source>
        <strain evidence="20">CGMCC 1.15179</strain>
    </source>
</reference>
<dbReference type="GO" id="GO:0004605">
    <property type="term" value="F:phosphatidate cytidylyltransferase activity"/>
    <property type="evidence" value="ECO:0007669"/>
    <property type="project" value="UniProtKB-EC"/>
</dbReference>
<evidence type="ECO:0000256" key="11">
    <source>
        <dbReference type="ARBA" id="ARBA00022692"/>
    </source>
</evidence>
<feature type="transmembrane region" description="Helical" evidence="19">
    <location>
        <begin position="139"/>
        <end position="157"/>
    </location>
</feature>
<dbReference type="GO" id="GO:0005886">
    <property type="term" value="C:plasma membrane"/>
    <property type="evidence" value="ECO:0007669"/>
    <property type="project" value="UniProtKB-SubCell"/>
</dbReference>
<dbReference type="PANTHER" id="PTHR46382">
    <property type="entry name" value="PHOSPHATIDATE CYTIDYLYLTRANSFERASE"/>
    <property type="match status" value="1"/>
</dbReference>
<keyword evidence="13 19" id="KW-1133">Transmembrane helix</keyword>